<dbReference type="SMART" id="SM00878">
    <property type="entry name" value="Biotin_carb_C"/>
    <property type="match status" value="1"/>
</dbReference>
<evidence type="ECO:0000256" key="1">
    <source>
        <dbReference type="ARBA" id="ARBA00001953"/>
    </source>
</evidence>
<dbReference type="CDD" id="cd06850">
    <property type="entry name" value="biotinyl_domain"/>
    <property type="match status" value="1"/>
</dbReference>
<dbReference type="PROSITE" id="PS00188">
    <property type="entry name" value="BIOTIN"/>
    <property type="match status" value="1"/>
</dbReference>
<dbReference type="PANTHER" id="PTHR18866">
    <property type="entry name" value="CARBOXYLASE:PYRUVATE/ACETYL-COA/PROPIONYL-COA CARBOXYLASE"/>
    <property type="match status" value="1"/>
</dbReference>
<evidence type="ECO:0000259" key="9">
    <source>
        <dbReference type="PROSITE" id="PS50975"/>
    </source>
</evidence>
<dbReference type="SUPFAM" id="SSF56059">
    <property type="entry name" value="Glutathione synthetase ATP-binding domain-like"/>
    <property type="match status" value="1"/>
</dbReference>
<evidence type="ECO:0000256" key="6">
    <source>
        <dbReference type="PROSITE-ProRule" id="PRU00409"/>
    </source>
</evidence>
<evidence type="ECO:0000259" key="8">
    <source>
        <dbReference type="PROSITE" id="PS50968"/>
    </source>
</evidence>
<dbReference type="Pfam" id="PF00289">
    <property type="entry name" value="Biotin_carb_N"/>
    <property type="match status" value="1"/>
</dbReference>
<dbReference type="SUPFAM" id="SSF51230">
    <property type="entry name" value="Single hybrid motif"/>
    <property type="match status" value="1"/>
</dbReference>
<dbReference type="InterPro" id="IPR001882">
    <property type="entry name" value="Biotin_BS"/>
</dbReference>
<dbReference type="GO" id="GO:0004485">
    <property type="term" value="F:methylcrotonoyl-CoA carboxylase activity"/>
    <property type="evidence" value="ECO:0007669"/>
    <property type="project" value="TreeGrafter"/>
</dbReference>
<accession>A0A8D9EZ45</accession>
<dbReference type="PANTHER" id="PTHR18866:SF33">
    <property type="entry name" value="METHYLCROTONOYL-COA CARBOXYLASE SUBUNIT ALPHA, MITOCHONDRIAL-RELATED"/>
    <property type="match status" value="1"/>
</dbReference>
<keyword evidence="3 6" id="KW-0547">Nucleotide-binding</keyword>
<evidence type="ECO:0000256" key="3">
    <source>
        <dbReference type="ARBA" id="ARBA00022741"/>
    </source>
</evidence>
<dbReference type="SUPFAM" id="SSF51246">
    <property type="entry name" value="Rudiment single hybrid motif"/>
    <property type="match status" value="1"/>
</dbReference>
<reference evidence="11" key="1">
    <citation type="submission" date="2021-05" db="EMBL/GenBank/DDBJ databases">
        <authorList>
            <person name="Alioto T."/>
            <person name="Alioto T."/>
            <person name="Gomez Garrido J."/>
        </authorList>
    </citation>
    <scope>NUCLEOTIDE SEQUENCE</scope>
</reference>
<dbReference type="PROSITE" id="PS50968">
    <property type="entry name" value="BIOTINYL_LIPOYL"/>
    <property type="match status" value="1"/>
</dbReference>
<dbReference type="InterPro" id="IPR000089">
    <property type="entry name" value="Biotin_lipoyl"/>
</dbReference>
<feature type="domain" description="Biotin carboxylation" evidence="10">
    <location>
        <begin position="7"/>
        <end position="454"/>
    </location>
</feature>
<dbReference type="InterPro" id="IPR011053">
    <property type="entry name" value="Single_hybrid_motif"/>
</dbReference>
<feature type="domain" description="Lipoyl-binding" evidence="8">
    <location>
        <begin position="602"/>
        <end position="679"/>
    </location>
</feature>
<organism evidence="11">
    <name type="scientific">Cacopsylla melanoneura</name>
    <dbReference type="NCBI Taxonomy" id="428564"/>
    <lineage>
        <taxon>Eukaryota</taxon>
        <taxon>Metazoa</taxon>
        <taxon>Ecdysozoa</taxon>
        <taxon>Arthropoda</taxon>
        <taxon>Hexapoda</taxon>
        <taxon>Insecta</taxon>
        <taxon>Pterygota</taxon>
        <taxon>Neoptera</taxon>
        <taxon>Paraneoptera</taxon>
        <taxon>Hemiptera</taxon>
        <taxon>Sternorrhyncha</taxon>
        <taxon>Psylloidea</taxon>
        <taxon>Psyllidae</taxon>
        <taxon>Psyllinae</taxon>
        <taxon>Cacopsylla</taxon>
    </lineage>
</organism>
<dbReference type="FunFam" id="3.30.1490.20:FF:000003">
    <property type="entry name" value="acetyl-CoA carboxylase isoform X1"/>
    <property type="match status" value="1"/>
</dbReference>
<protein>
    <submittedName>
        <fullName evidence="11">Methylcrotonoyl-CoA carboxylase subunit alpha, mitochondrial</fullName>
    </submittedName>
</protein>
<dbReference type="Gene3D" id="2.40.50.100">
    <property type="match status" value="1"/>
</dbReference>
<dbReference type="InterPro" id="IPR011764">
    <property type="entry name" value="Biotin_carboxylation_dom"/>
</dbReference>
<dbReference type="InterPro" id="IPR005479">
    <property type="entry name" value="CPAse_ATP-bd"/>
</dbReference>
<feature type="domain" description="ATP-grasp" evidence="9">
    <location>
        <begin position="126"/>
        <end position="324"/>
    </location>
</feature>
<dbReference type="InterPro" id="IPR050856">
    <property type="entry name" value="Biotin_carboxylase_complex"/>
</dbReference>
<evidence type="ECO:0000313" key="11">
    <source>
        <dbReference type="EMBL" id="CAG6771733.1"/>
    </source>
</evidence>
<feature type="region of interest" description="Disordered" evidence="7">
    <location>
        <begin position="691"/>
        <end position="710"/>
    </location>
</feature>
<evidence type="ECO:0000256" key="7">
    <source>
        <dbReference type="SAM" id="MobiDB-lite"/>
    </source>
</evidence>
<keyword evidence="4 6" id="KW-0067">ATP-binding</keyword>
<evidence type="ECO:0000256" key="4">
    <source>
        <dbReference type="ARBA" id="ARBA00022840"/>
    </source>
</evidence>
<dbReference type="Pfam" id="PF00364">
    <property type="entry name" value="Biotin_lipoyl"/>
    <property type="match status" value="1"/>
</dbReference>
<dbReference type="InterPro" id="IPR005482">
    <property type="entry name" value="Biotin_COase_C"/>
</dbReference>
<evidence type="ECO:0000256" key="2">
    <source>
        <dbReference type="ARBA" id="ARBA00022598"/>
    </source>
</evidence>
<dbReference type="PROSITE" id="PS50975">
    <property type="entry name" value="ATP_GRASP"/>
    <property type="match status" value="1"/>
</dbReference>
<dbReference type="InterPro" id="IPR016185">
    <property type="entry name" value="PreATP-grasp_dom_sf"/>
</dbReference>
<dbReference type="InterPro" id="IPR011054">
    <property type="entry name" value="Rudment_hybrid_motif"/>
</dbReference>
<name>A0A8D9EZ45_9HEMI</name>
<dbReference type="PROSITE" id="PS50979">
    <property type="entry name" value="BC"/>
    <property type="match status" value="1"/>
</dbReference>
<dbReference type="GO" id="GO:0005739">
    <property type="term" value="C:mitochondrion"/>
    <property type="evidence" value="ECO:0007669"/>
    <property type="project" value="TreeGrafter"/>
</dbReference>
<dbReference type="InterPro" id="IPR005481">
    <property type="entry name" value="BC-like_N"/>
</dbReference>
<sequence>MTVATCVLDSLLIANRGEIACRILRTAKKLGIRVVSVYSDIDTHALHVKLADEAYRLEGVTSLDTYLNQTKILEIARDAKCQAIHPGYGFLSENVEFARACEQNGVLFVGPSSEAIRTMGIKSTSKEIMLKAGVPVIPGYHGNEQDQQFLRDQAEQIGYPLMIKAVRGGGGKGMRIVSSSSAFQSQLESAQRESASSFNDSQVLLERFIPNPRHVEVQIIGDHHGNTVYLYERDCSVQRRHQKIIEEAPAPGISAELRTQLGNTGVRVARAVNYHNAGTVEFIMDRTTEEFYFMEMNTRLQVEHPISEMITGVDLVQWQLMVASGQKLPLTQEELQLKGHAFETRIYAENPYENFMPGAGTLTHLQPPQPSDSVRIETGVQEGDEVSVHYDPMISKLVVWDENRTLALNKMKRALSQYQIAGLETNINFLMSLCSNDNFMQGNVHTGFIDEHKDQLLNRPLPDTHTILEAGLSLLLKQQEECRLRNAKSHKNVFSLLTGFRMNHFLVKSVQITHLNEDYTVQVVCISPSTYRVFLKSDPSTSLLIKNASLNQVSKSGYELVGEGEKEKIKSSVVCLNDSVHVFTKNGSFQFTIPEKSYELEPADSGVSGAGQVVSPLPGMVDKVLVTLGQTVKTGDPIMVVIAMKMEYVITAGTSGIIEEIFYSAGQSIQKNQNLVKKNFKPIGLIERRKRVCQTQGGPDPRSKISSFRA</sequence>
<dbReference type="Pfam" id="PF02785">
    <property type="entry name" value="Biotin_carb_C"/>
    <property type="match status" value="1"/>
</dbReference>
<keyword evidence="2" id="KW-0436">Ligase</keyword>
<dbReference type="FunFam" id="3.40.50.20:FF:000010">
    <property type="entry name" value="Propionyl-CoA carboxylase subunit alpha"/>
    <property type="match status" value="1"/>
</dbReference>
<dbReference type="SUPFAM" id="SSF52440">
    <property type="entry name" value="PreATP-grasp domain"/>
    <property type="match status" value="1"/>
</dbReference>
<dbReference type="GO" id="GO:0005524">
    <property type="term" value="F:ATP binding"/>
    <property type="evidence" value="ECO:0007669"/>
    <property type="project" value="UniProtKB-UniRule"/>
</dbReference>
<proteinExistence type="predicted"/>
<dbReference type="AlphaFoldDB" id="A0A8D9EZ45"/>
<dbReference type="Pfam" id="PF02786">
    <property type="entry name" value="CPSase_L_D2"/>
    <property type="match status" value="1"/>
</dbReference>
<dbReference type="Gene3D" id="3.30.470.20">
    <property type="entry name" value="ATP-grasp fold, B domain"/>
    <property type="match status" value="1"/>
</dbReference>
<comment type="cofactor">
    <cofactor evidence="1">
        <name>biotin</name>
        <dbReference type="ChEBI" id="CHEBI:57586"/>
    </cofactor>
</comment>
<evidence type="ECO:0000259" key="10">
    <source>
        <dbReference type="PROSITE" id="PS50979"/>
    </source>
</evidence>
<dbReference type="InterPro" id="IPR011761">
    <property type="entry name" value="ATP-grasp"/>
</dbReference>
<evidence type="ECO:0000256" key="5">
    <source>
        <dbReference type="ARBA" id="ARBA00023267"/>
    </source>
</evidence>
<dbReference type="GO" id="GO:0046872">
    <property type="term" value="F:metal ion binding"/>
    <property type="evidence" value="ECO:0007669"/>
    <property type="project" value="InterPro"/>
</dbReference>
<dbReference type="FunFam" id="3.30.470.20:FF:000028">
    <property type="entry name" value="Methylcrotonoyl-CoA carboxylase subunit alpha, mitochondrial"/>
    <property type="match status" value="1"/>
</dbReference>
<dbReference type="EMBL" id="HBUF01585741">
    <property type="protein sequence ID" value="CAG6771733.1"/>
    <property type="molecule type" value="Transcribed_RNA"/>
</dbReference>
<keyword evidence="5" id="KW-0092">Biotin</keyword>
<dbReference type="PROSITE" id="PS00867">
    <property type="entry name" value="CPSASE_2"/>
    <property type="match status" value="1"/>
</dbReference>